<protein>
    <submittedName>
        <fullName evidence="8">1-phosphofructokinase family hexose kinase</fullName>
    </submittedName>
</protein>
<accession>A0AAJ4D4I4</accession>
<keyword evidence="4" id="KW-0418">Kinase</keyword>
<dbReference type="GO" id="GO:0008443">
    <property type="term" value="F:phosphofructokinase activity"/>
    <property type="evidence" value="ECO:0007669"/>
    <property type="project" value="TreeGrafter"/>
</dbReference>
<dbReference type="AlphaFoldDB" id="A0AAJ4D4I4"/>
<name>A0AAJ4D4I4_9BACI</name>
<evidence type="ECO:0000256" key="4">
    <source>
        <dbReference type="ARBA" id="ARBA00022777"/>
    </source>
</evidence>
<dbReference type="CDD" id="cd01164">
    <property type="entry name" value="FruK_PfkB_like"/>
    <property type="match status" value="1"/>
</dbReference>
<evidence type="ECO:0000256" key="1">
    <source>
        <dbReference type="ARBA" id="ARBA00010688"/>
    </source>
</evidence>
<dbReference type="Gene3D" id="3.40.1190.20">
    <property type="match status" value="1"/>
</dbReference>
<keyword evidence="2 6" id="KW-0808">Transferase</keyword>
<evidence type="ECO:0000313" key="8">
    <source>
        <dbReference type="EMBL" id="QAT67574.1"/>
    </source>
</evidence>
<evidence type="ECO:0000313" key="9">
    <source>
        <dbReference type="Proteomes" id="UP000288675"/>
    </source>
</evidence>
<evidence type="ECO:0000256" key="2">
    <source>
        <dbReference type="ARBA" id="ARBA00022679"/>
    </source>
</evidence>
<dbReference type="GO" id="GO:0005829">
    <property type="term" value="C:cytosol"/>
    <property type="evidence" value="ECO:0007669"/>
    <property type="project" value="TreeGrafter"/>
</dbReference>
<dbReference type="KEGG" id="bgy:BGLY_4576"/>
<evidence type="ECO:0000256" key="3">
    <source>
        <dbReference type="ARBA" id="ARBA00022741"/>
    </source>
</evidence>
<dbReference type="PANTHER" id="PTHR46566">
    <property type="entry name" value="1-PHOSPHOFRUCTOKINASE-RELATED"/>
    <property type="match status" value="1"/>
</dbReference>
<dbReference type="Proteomes" id="UP000288675">
    <property type="component" value="Chromosome"/>
</dbReference>
<dbReference type="InterPro" id="IPR011611">
    <property type="entry name" value="PfkB_dom"/>
</dbReference>
<sequence length="315" mass="34842">MIYTITLNPAIDRLMRITGRLTKKKTNRVTESEFDLGGKGLHVSHALTKFGVENLALGFIGSENRKLMEAILAEKKVRHHLFVEERASTRECMIFIDEADEGSLMITGCGFRVSEGNHQRLIRFLDRHVTSRDYAVIAGSMPPGYTCAKLEEILSILKKKSCFIACDLSGSALAAAVEMKVDFIKPNQHEAGELFYGKEMPLLEMLSRLGEKIGYVVISLGKDGCYATRGGRMYHVSVPAVREQNDTGAGDVFVGAFISQLAKKADFHDSLRYAAACSASKVTKHNCTDFDIQEAESFFSQITITELGEAHHVIP</sequence>
<dbReference type="PANTHER" id="PTHR46566:SF1">
    <property type="entry name" value="1-PHOSPHOFRUCTOKINASE"/>
    <property type="match status" value="1"/>
</dbReference>
<dbReference type="SUPFAM" id="SSF53613">
    <property type="entry name" value="Ribokinase-like"/>
    <property type="match status" value="1"/>
</dbReference>
<evidence type="ECO:0000259" key="7">
    <source>
        <dbReference type="Pfam" id="PF00294"/>
    </source>
</evidence>
<dbReference type="InterPro" id="IPR017583">
    <property type="entry name" value="Tagatose/fructose_Pkinase"/>
</dbReference>
<organism evidence="8 9">
    <name type="scientific">Bacillus glycinifermentans</name>
    <dbReference type="NCBI Taxonomy" id="1664069"/>
    <lineage>
        <taxon>Bacteria</taxon>
        <taxon>Bacillati</taxon>
        <taxon>Bacillota</taxon>
        <taxon>Bacilli</taxon>
        <taxon>Bacillales</taxon>
        <taxon>Bacillaceae</taxon>
        <taxon>Bacillus</taxon>
    </lineage>
</organism>
<evidence type="ECO:0000256" key="6">
    <source>
        <dbReference type="PIRNR" id="PIRNR000535"/>
    </source>
</evidence>
<dbReference type="GeneID" id="82855666"/>
<keyword evidence="3" id="KW-0547">Nucleotide-binding</keyword>
<dbReference type="EMBL" id="CP035232">
    <property type="protein sequence ID" value="QAT67574.1"/>
    <property type="molecule type" value="Genomic_DNA"/>
</dbReference>
<proteinExistence type="inferred from homology"/>
<dbReference type="GO" id="GO:0005524">
    <property type="term" value="F:ATP binding"/>
    <property type="evidence" value="ECO:0007669"/>
    <property type="project" value="UniProtKB-KW"/>
</dbReference>
<comment type="similarity">
    <text evidence="1">Belongs to the carbohydrate kinase PfkB family.</text>
</comment>
<dbReference type="NCBIfam" id="TIGR03168">
    <property type="entry name" value="1-PFK"/>
    <property type="match status" value="1"/>
</dbReference>
<dbReference type="Pfam" id="PF00294">
    <property type="entry name" value="PfkB"/>
    <property type="match status" value="1"/>
</dbReference>
<dbReference type="PIRSF" id="PIRSF000535">
    <property type="entry name" value="1PFK/6PFK/LacC"/>
    <property type="match status" value="1"/>
</dbReference>
<feature type="domain" description="Carbohydrate kinase PfkB" evidence="7">
    <location>
        <begin position="7"/>
        <end position="289"/>
    </location>
</feature>
<dbReference type="RefSeq" id="WP_046130053.1">
    <property type="nucleotide sequence ID" value="NZ_CP035232.1"/>
</dbReference>
<keyword evidence="5" id="KW-0067">ATP-binding</keyword>
<reference evidence="8 9" key="1">
    <citation type="submission" date="2019-01" db="EMBL/GenBank/DDBJ databases">
        <title>Genome sequence of Bacillus glycinifermentans SRCM103574.</title>
        <authorList>
            <person name="Kong H.-J."/>
            <person name="Jeong S.-Y."/>
            <person name="Jeong D.-Y."/>
        </authorList>
    </citation>
    <scope>NUCLEOTIDE SEQUENCE [LARGE SCALE GENOMIC DNA]</scope>
    <source>
        <strain evidence="8 9">SRCM103574</strain>
    </source>
</reference>
<dbReference type="InterPro" id="IPR029056">
    <property type="entry name" value="Ribokinase-like"/>
</dbReference>
<evidence type="ECO:0000256" key="5">
    <source>
        <dbReference type="ARBA" id="ARBA00022840"/>
    </source>
</evidence>
<gene>
    <name evidence="8" type="ORF">EQZ20_23620</name>
</gene>